<accession>A0ABY8IBB8</accession>
<dbReference type="InterPro" id="IPR047650">
    <property type="entry name" value="Transpos_IS110"/>
</dbReference>
<dbReference type="EMBL" id="CP121464">
    <property type="protein sequence ID" value="WFR82231.1"/>
    <property type="molecule type" value="Genomic_DNA"/>
</dbReference>
<sequence length="82" mass="9199">MTSRTGNTSLRAPLYMPNLVARRHNPILCRFAERLSATGMAKKTVIGAIMHKLVHLIYGVIHTDRPFDAHYWAQGLVVQDGI</sequence>
<dbReference type="RefSeq" id="WP_278318735.1">
    <property type="nucleotide sequence ID" value="NZ_CP121464.1"/>
</dbReference>
<keyword evidence="2" id="KW-1185">Reference proteome</keyword>
<evidence type="ECO:0008006" key="3">
    <source>
        <dbReference type="Google" id="ProtNLM"/>
    </source>
</evidence>
<dbReference type="PANTHER" id="PTHR33055:SF3">
    <property type="entry name" value="PUTATIVE TRANSPOSASE FOR IS117-RELATED"/>
    <property type="match status" value="1"/>
</dbReference>
<dbReference type="Proteomes" id="UP001219584">
    <property type="component" value="Chromosome"/>
</dbReference>
<gene>
    <name evidence="1" type="ORF">P9875_14110</name>
</gene>
<reference evidence="1 2" key="1">
    <citation type="submission" date="2023-04" db="EMBL/GenBank/DDBJ databases">
        <title>Nanopore sequencing of Janthinobacterium from water.</title>
        <authorList>
            <person name="Ciuchcinski K."/>
            <person name="Rokowska A."/>
            <person name="Dziewit L."/>
        </authorList>
    </citation>
    <scope>NUCLEOTIDE SEQUENCE [LARGE SCALE GENOMIC DNA]</scope>
    <source>
        <strain evidence="1 2">DEMB2</strain>
    </source>
</reference>
<evidence type="ECO:0000313" key="2">
    <source>
        <dbReference type="Proteomes" id="UP001219584"/>
    </source>
</evidence>
<dbReference type="PANTHER" id="PTHR33055">
    <property type="entry name" value="TRANSPOSASE FOR INSERTION SEQUENCE ELEMENT IS1111A"/>
    <property type="match status" value="1"/>
</dbReference>
<organism evidence="1 2">
    <name type="scientific">Janthinobacterium rivuli</name>
    <dbReference type="NCBI Taxonomy" id="2751478"/>
    <lineage>
        <taxon>Bacteria</taxon>
        <taxon>Pseudomonadati</taxon>
        <taxon>Pseudomonadota</taxon>
        <taxon>Betaproteobacteria</taxon>
        <taxon>Burkholderiales</taxon>
        <taxon>Oxalobacteraceae</taxon>
        <taxon>Janthinobacterium</taxon>
    </lineage>
</organism>
<evidence type="ECO:0000313" key="1">
    <source>
        <dbReference type="EMBL" id="WFR82231.1"/>
    </source>
</evidence>
<protein>
    <recommendedName>
        <fullName evidence="3">Transposase</fullName>
    </recommendedName>
</protein>
<name>A0ABY8IBB8_9BURK</name>
<proteinExistence type="predicted"/>